<protein>
    <submittedName>
        <fullName evidence="2">Uncharacterized protein</fullName>
    </submittedName>
</protein>
<reference evidence="3" key="1">
    <citation type="journal article" date="2010" name="Genome Biol.">
        <title>Genome sequence of the necrotrophic plant pathogen Pythium ultimum reveals original pathogenicity mechanisms and effector repertoire.</title>
        <authorList>
            <person name="Levesque C.A."/>
            <person name="Brouwer H."/>
            <person name="Cano L."/>
            <person name="Hamilton J.P."/>
            <person name="Holt C."/>
            <person name="Huitema E."/>
            <person name="Raffaele S."/>
            <person name="Robideau G.P."/>
            <person name="Thines M."/>
            <person name="Win J."/>
            <person name="Zerillo M.M."/>
            <person name="Beakes G.W."/>
            <person name="Boore J.L."/>
            <person name="Busam D."/>
            <person name="Dumas B."/>
            <person name="Ferriera S."/>
            <person name="Fuerstenberg S.I."/>
            <person name="Gachon C.M."/>
            <person name="Gaulin E."/>
            <person name="Govers F."/>
            <person name="Grenville-Briggs L."/>
            <person name="Horner N."/>
            <person name="Hostetler J."/>
            <person name="Jiang R.H."/>
            <person name="Johnson J."/>
            <person name="Krajaejun T."/>
            <person name="Lin H."/>
            <person name="Meijer H.J."/>
            <person name="Moore B."/>
            <person name="Morris P."/>
            <person name="Phuntmart V."/>
            <person name="Puiu D."/>
            <person name="Shetty J."/>
            <person name="Stajich J.E."/>
            <person name="Tripathy S."/>
            <person name="Wawra S."/>
            <person name="van West P."/>
            <person name="Whitty B.R."/>
            <person name="Coutinho P.M."/>
            <person name="Henrissat B."/>
            <person name="Martin F."/>
            <person name="Thomas P.D."/>
            <person name="Tyler B.M."/>
            <person name="De Vries R.P."/>
            <person name="Kamoun S."/>
            <person name="Yandell M."/>
            <person name="Tisserat N."/>
            <person name="Buell C.R."/>
        </authorList>
    </citation>
    <scope>NUCLEOTIDE SEQUENCE</scope>
    <source>
        <strain evidence="3">DAOM:BR144</strain>
    </source>
</reference>
<feature type="region of interest" description="Disordered" evidence="1">
    <location>
        <begin position="1"/>
        <end position="24"/>
    </location>
</feature>
<dbReference type="EMBL" id="GL376577">
    <property type="status" value="NOT_ANNOTATED_CDS"/>
    <property type="molecule type" value="Genomic_DNA"/>
</dbReference>
<dbReference type="eggNOG" id="ENOG502S3YX">
    <property type="taxonomic scope" value="Eukaryota"/>
</dbReference>
<dbReference type="InParanoid" id="K3X7E2"/>
<feature type="compositionally biased region" description="Basic residues" evidence="1">
    <location>
        <begin position="1"/>
        <end position="13"/>
    </location>
</feature>
<dbReference type="OMA" id="AVQLECV"/>
<dbReference type="EnsemblProtists" id="PYU1_T013141">
    <property type="protein sequence ID" value="PYU1_T013141"/>
    <property type="gene ID" value="PYU1_G013114"/>
</dbReference>
<proteinExistence type="predicted"/>
<name>K3X7E2_GLOUD</name>
<reference evidence="3" key="2">
    <citation type="submission" date="2010-04" db="EMBL/GenBank/DDBJ databases">
        <authorList>
            <person name="Buell R."/>
            <person name="Hamilton J."/>
            <person name="Hostetler J."/>
        </authorList>
    </citation>
    <scope>NUCLEOTIDE SEQUENCE [LARGE SCALE GENOMIC DNA]</scope>
    <source>
        <strain evidence="3">DAOM:BR144</strain>
    </source>
</reference>
<evidence type="ECO:0000256" key="1">
    <source>
        <dbReference type="SAM" id="MobiDB-lite"/>
    </source>
</evidence>
<organism evidence="2 3">
    <name type="scientific">Globisporangium ultimum (strain ATCC 200006 / CBS 805.95 / DAOM BR144)</name>
    <name type="common">Pythium ultimum</name>
    <dbReference type="NCBI Taxonomy" id="431595"/>
    <lineage>
        <taxon>Eukaryota</taxon>
        <taxon>Sar</taxon>
        <taxon>Stramenopiles</taxon>
        <taxon>Oomycota</taxon>
        <taxon>Peronosporomycetes</taxon>
        <taxon>Pythiales</taxon>
        <taxon>Pythiaceae</taxon>
        <taxon>Globisporangium</taxon>
    </lineage>
</organism>
<dbReference type="Proteomes" id="UP000019132">
    <property type="component" value="Unassembled WGS sequence"/>
</dbReference>
<dbReference type="AlphaFoldDB" id="K3X7E2"/>
<keyword evidence="3" id="KW-1185">Reference proteome</keyword>
<evidence type="ECO:0000313" key="3">
    <source>
        <dbReference type="Proteomes" id="UP000019132"/>
    </source>
</evidence>
<dbReference type="HOGENOM" id="CLU_121204_0_0_1"/>
<accession>K3X7E2</accession>
<sequence length="196" mass="21219">MSMNQHFKKRKSRTSSASGSRRIFGCGNATTIASASSTTATLTSVDMDPVMSKTETVSSAPSNANESASLAAALTALQVSLSRDFESFTPPTPAASPVHGRSAAKRARFDFPAVDECEPVSERQGKVSPAPKARGALLAVSNRIKLELEKHLRKNSERSQRPRKRKQLSYFAILGAFHQAVHERDVALKIHSLDRA</sequence>
<dbReference type="VEuPathDB" id="FungiDB:PYU1_G013114"/>
<reference evidence="2" key="3">
    <citation type="submission" date="2015-02" db="UniProtKB">
        <authorList>
            <consortium name="EnsemblProtists"/>
        </authorList>
    </citation>
    <scope>IDENTIFICATION</scope>
    <source>
        <strain evidence="2">DAOM BR144</strain>
    </source>
</reference>
<evidence type="ECO:0000313" key="2">
    <source>
        <dbReference type="EnsemblProtists" id="PYU1_T013141"/>
    </source>
</evidence>